<dbReference type="Proteomes" id="UP000716004">
    <property type="component" value="Unassembled WGS sequence"/>
</dbReference>
<evidence type="ECO:0000313" key="3">
    <source>
        <dbReference type="EMBL" id="MBX8644629.1"/>
    </source>
</evidence>
<keyword evidence="1" id="KW-0812">Transmembrane</keyword>
<keyword evidence="1" id="KW-1133">Transmembrane helix</keyword>
<feature type="transmembrane region" description="Helical" evidence="1">
    <location>
        <begin position="137"/>
        <end position="160"/>
    </location>
</feature>
<comment type="caution">
    <text evidence="3">The sequence shown here is derived from an EMBL/GenBank/DDBJ whole genome shotgun (WGS) entry which is preliminary data.</text>
</comment>
<organism evidence="3 4">
    <name type="scientific">Candidatus Sysuiplasma superficiale</name>
    <dbReference type="NCBI Taxonomy" id="2823368"/>
    <lineage>
        <taxon>Archaea</taxon>
        <taxon>Methanobacteriati</taxon>
        <taxon>Thermoplasmatota</taxon>
        <taxon>Thermoplasmata</taxon>
        <taxon>Candidatus Sysuiplasmatales</taxon>
        <taxon>Candidatus Sysuiplasmataceae</taxon>
        <taxon>Candidatus Sysuiplasma</taxon>
    </lineage>
</organism>
<dbReference type="Proteomes" id="UP000750197">
    <property type="component" value="Unassembled WGS sequence"/>
</dbReference>
<dbReference type="EMBL" id="JAHEAC010000081">
    <property type="protein sequence ID" value="MBX8644629.1"/>
    <property type="molecule type" value="Genomic_DNA"/>
</dbReference>
<keyword evidence="1" id="KW-0472">Membrane</keyword>
<feature type="transmembrane region" description="Helical" evidence="1">
    <location>
        <begin position="78"/>
        <end position="98"/>
    </location>
</feature>
<gene>
    <name evidence="2" type="ORF">J9259_03730</name>
    <name evidence="3" type="ORF">KIY12_07920</name>
</gene>
<accession>A0A8J7YXE1</accession>
<evidence type="ECO:0000313" key="2">
    <source>
        <dbReference type="EMBL" id="MBX8631618.1"/>
    </source>
</evidence>
<name>A0A8J7YXE1_9ARCH</name>
<reference evidence="3" key="1">
    <citation type="submission" date="2021-05" db="EMBL/GenBank/DDBJ databases">
        <title>Genomic insights into ecological role and evolution of a novel Thermoplasmata order Candidatus Sysuiplasmatales.</title>
        <authorList>
            <person name="Yuan Y."/>
        </authorList>
    </citation>
    <scope>NUCLEOTIDE SEQUENCE</scope>
    <source>
        <strain evidence="3">TUT19-bin139</strain>
        <strain evidence="2">YP2-bin.285</strain>
    </source>
</reference>
<feature type="transmembrane region" description="Helical" evidence="1">
    <location>
        <begin position="110"/>
        <end position="131"/>
    </location>
</feature>
<sequence>MRRNRLETAGYAVTAVPSLLMSLFSYPAHYVPFAVVAAAVFVISLAGIRTAGFALNLSALLLFAYGQRFSLPDVAGDILIFVLISASAIVPACGNVTPVSEAADRIITRLILQLSGSFLAALLAALAVVIIAEQLGFSINSIALLVPFLGGALLALLFLAGRIERDSERG</sequence>
<proteinExistence type="predicted"/>
<feature type="transmembrane region" description="Helical" evidence="1">
    <location>
        <begin position="33"/>
        <end position="66"/>
    </location>
</feature>
<evidence type="ECO:0000313" key="4">
    <source>
        <dbReference type="Proteomes" id="UP000750197"/>
    </source>
</evidence>
<evidence type="ECO:0000256" key="1">
    <source>
        <dbReference type="SAM" id="Phobius"/>
    </source>
</evidence>
<dbReference type="AlphaFoldDB" id="A0A8J7YXE1"/>
<protein>
    <submittedName>
        <fullName evidence="3">Uncharacterized protein</fullName>
    </submittedName>
</protein>
<dbReference type="EMBL" id="JAGVSJ010000006">
    <property type="protein sequence ID" value="MBX8631618.1"/>
    <property type="molecule type" value="Genomic_DNA"/>
</dbReference>